<dbReference type="Gene3D" id="1.10.287.110">
    <property type="entry name" value="DnaJ domain"/>
    <property type="match status" value="1"/>
</dbReference>
<dbReference type="PROSITE" id="PS50076">
    <property type="entry name" value="DNAJ_2"/>
    <property type="match status" value="1"/>
</dbReference>
<dbReference type="CDD" id="cd06257">
    <property type="entry name" value="DnaJ"/>
    <property type="match status" value="1"/>
</dbReference>
<keyword evidence="4" id="KW-1185">Reference proteome</keyword>
<reference evidence="3 4" key="1">
    <citation type="journal article" date="2013" name="BMC Genomics">
        <title>Reconstruction of the lipid metabolism for the microalga Monoraphidium neglectum from its genome sequence reveals characteristics suitable for biofuel production.</title>
        <authorList>
            <person name="Bogen C."/>
            <person name="Al-Dilaimi A."/>
            <person name="Albersmeier A."/>
            <person name="Wichmann J."/>
            <person name="Grundmann M."/>
            <person name="Rupp O."/>
            <person name="Lauersen K.J."/>
            <person name="Blifernez-Klassen O."/>
            <person name="Kalinowski J."/>
            <person name="Goesmann A."/>
            <person name="Mussgnug J.H."/>
            <person name="Kruse O."/>
        </authorList>
    </citation>
    <scope>NUCLEOTIDE SEQUENCE [LARGE SCALE GENOMIC DNA]</scope>
    <source>
        <strain evidence="3 4">SAG 48.87</strain>
    </source>
</reference>
<feature type="region of interest" description="Disordered" evidence="1">
    <location>
        <begin position="177"/>
        <end position="209"/>
    </location>
</feature>
<dbReference type="EMBL" id="KK101012">
    <property type="protein sequence ID" value="KIZ02594.1"/>
    <property type="molecule type" value="Genomic_DNA"/>
</dbReference>
<accession>A0A0D2L6S3</accession>
<dbReference type="RefSeq" id="XP_013901613.1">
    <property type="nucleotide sequence ID" value="XM_014046159.1"/>
</dbReference>
<gene>
    <name evidence="3" type="ORF">MNEG_5366</name>
</gene>
<name>A0A0D2L6S3_9CHLO</name>
<dbReference type="KEGG" id="mng:MNEG_5366"/>
<dbReference type="GeneID" id="25738243"/>
<feature type="compositionally biased region" description="Low complexity" evidence="1">
    <location>
        <begin position="177"/>
        <end position="202"/>
    </location>
</feature>
<dbReference type="AlphaFoldDB" id="A0A0D2L6S3"/>
<sequence>MRSTDAGGGKRPHVSVYETLGGAANASRGGRGGAKNSSKGGSRRSGGGAWSQEDELHNLFFEEIDLRHHKSGAERARARRLKKLARRIKGRGRVASAWAEFGYFDSSDDEASAGGAGANSGWQQHYREDWKWWDDEDERRWFEEQWRQHTHRQEQQQRSHGGTRQWWEQFESAHEQQQQRWQRAQQQSQQQQQYRQQQQQQQGAGSRPHAPSVLLHLQALGLPSTAALEPAIIKAAFHKAAMQARMWHPDKHLNAGQAARCLAEDKFKAARSAYEALIADHRGG</sequence>
<dbReference type="STRING" id="145388.A0A0D2L6S3"/>
<organism evidence="3 4">
    <name type="scientific">Monoraphidium neglectum</name>
    <dbReference type="NCBI Taxonomy" id="145388"/>
    <lineage>
        <taxon>Eukaryota</taxon>
        <taxon>Viridiplantae</taxon>
        <taxon>Chlorophyta</taxon>
        <taxon>core chlorophytes</taxon>
        <taxon>Chlorophyceae</taxon>
        <taxon>CS clade</taxon>
        <taxon>Sphaeropleales</taxon>
        <taxon>Selenastraceae</taxon>
        <taxon>Monoraphidium</taxon>
    </lineage>
</organism>
<dbReference type="Proteomes" id="UP000054498">
    <property type="component" value="Unassembled WGS sequence"/>
</dbReference>
<feature type="compositionally biased region" description="Low complexity" evidence="1">
    <location>
        <begin position="21"/>
        <end position="40"/>
    </location>
</feature>
<proteinExistence type="predicted"/>
<evidence type="ECO:0000259" key="2">
    <source>
        <dbReference type="PROSITE" id="PS50076"/>
    </source>
</evidence>
<feature type="region of interest" description="Disordered" evidence="1">
    <location>
        <begin position="1"/>
        <end position="50"/>
    </location>
</feature>
<feature type="domain" description="J" evidence="2">
    <location>
        <begin position="215"/>
        <end position="282"/>
    </location>
</feature>
<dbReference type="InterPro" id="IPR036869">
    <property type="entry name" value="J_dom_sf"/>
</dbReference>
<dbReference type="SUPFAM" id="SSF46565">
    <property type="entry name" value="Chaperone J-domain"/>
    <property type="match status" value="1"/>
</dbReference>
<dbReference type="InterPro" id="IPR001623">
    <property type="entry name" value="DnaJ_domain"/>
</dbReference>
<evidence type="ECO:0000313" key="4">
    <source>
        <dbReference type="Proteomes" id="UP000054498"/>
    </source>
</evidence>
<evidence type="ECO:0000313" key="3">
    <source>
        <dbReference type="EMBL" id="KIZ02594.1"/>
    </source>
</evidence>
<protein>
    <recommendedName>
        <fullName evidence="2">J domain-containing protein</fullName>
    </recommendedName>
</protein>
<evidence type="ECO:0000256" key="1">
    <source>
        <dbReference type="SAM" id="MobiDB-lite"/>
    </source>
</evidence>